<dbReference type="Proteomes" id="UP001157133">
    <property type="component" value="Unassembled WGS sequence"/>
</dbReference>
<feature type="region of interest" description="Disordered" evidence="1">
    <location>
        <begin position="1"/>
        <end position="20"/>
    </location>
</feature>
<dbReference type="InterPro" id="IPR052020">
    <property type="entry name" value="Cyclic_di-GMP/3'3'-cGAMP_PDE"/>
</dbReference>
<accession>A0ABQ6H1Y6</accession>
<keyword evidence="4" id="KW-1185">Reference proteome</keyword>
<dbReference type="InterPro" id="IPR003607">
    <property type="entry name" value="HD/PDEase_dom"/>
</dbReference>
<dbReference type="CDD" id="cd00077">
    <property type="entry name" value="HDc"/>
    <property type="match status" value="1"/>
</dbReference>
<proteinExistence type="predicted"/>
<evidence type="ECO:0000256" key="1">
    <source>
        <dbReference type="SAM" id="MobiDB-lite"/>
    </source>
</evidence>
<sequence>MAETVALTHHEKYDGSGYPAGTEGEDIPLIARILAIADVFDAVTCERPYKKAWPVENAINLIKEERGKHFDPRLADLFIESLDEILAVKADFVETFNE</sequence>
<dbReference type="InterPro" id="IPR037522">
    <property type="entry name" value="HD_GYP_dom"/>
</dbReference>
<dbReference type="Pfam" id="PF13487">
    <property type="entry name" value="HD_5"/>
    <property type="match status" value="1"/>
</dbReference>
<dbReference type="PANTHER" id="PTHR45228">
    <property type="entry name" value="CYCLIC DI-GMP PHOSPHODIESTERASE TM_0186-RELATED"/>
    <property type="match status" value="1"/>
</dbReference>
<dbReference type="Gene3D" id="1.10.3210.10">
    <property type="entry name" value="Hypothetical protein af1432"/>
    <property type="match status" value="1"/>
</dbReference>
<comment type="caution">
    <text evidence="3">The sequence shown here is derived from an EMBL/GenBank/DDBJ whole genome shotgun (WGS) entry which is preliminary data.</text>
</comment>
<evidence type="ECO:0000313" key="3">
    <source>
        <dbReference type="EMBL" id="GLX82196.1"/>
    </source>
</evidence>
<organism evidence="3 4">
    <name type="scientific">Thalassotalea eurytherma</name>
    <dbReference type="NCBI Taxonomy" id="1144278"/>
    <lineage>
        <taxon>Bacteria</taxon>
        <taxon>Pseudomonadati</taxon>
        <taxon>Pseudomonadota</taxon>
        <taxon>Gammaproteobacteria</taxon>
        <taxon>Alteromonadales</taxon>
        <taxon>Colwelliaceae</taxon>
        <taxon>Thalassotalea</taxon>
    </lineage>
</organism>
<feature type="domain" description="HD-GYP" evidence="2">
    <location>
        <begin position="1"/>
        <end position="94"/>
    </location>
</feature>
<dbReference type="PROSITE" id="PS51832">
    <property type="entry name" value="HD_GYP"/>
    <property type="match status" value="1"/>
</dbReference>
<evidence type="ECO:0000313" key="4">
    <source>
        <dbReference type="Proteomes" id="UP001157133"/>
    </source>
</evidence>
<reference evidence="3 4" key="1">
    <citation type="submission" date="2023-03" db="EMBL/GenBank/DDBJ databases">
        <title>Draft genome sequence of Thalassotalea eurytherma JCM 18482T.</title>
        <authorList>
            <person name="Sawabe T."/>
        </authorList>
    </citation>
    <scope>NUCLEOTIDE SEQUENCE [LARGE SCALE GENOMIC DNA]</scope>
    <source>
        <strain evidence="3 4">JCM 18482</strain>
    </source>
</reference>
<evidence type="ECO:0000259" key="2">
    <source>
        <dbReference type="PROSITE" id="PS51832"/>
    </source>
</evidence>
<dbReference type="PANTHER" id="PTHR45228:SF1">
    <property type="entry name" value="CYCLIC DI-GMP PHOSPHODIESTERASE TM_0186"/>
    <property type="match status" value="1"/>
</dbReference>
<name>A0ABQ6H1Y6_9GAMM</name>
<protein>
    <recommendedName>
        <fullName evidence="2">HD-GYP domain-containing protein</fullName>
    </recommendedName>
</protein>
<gene>
    <name evidence="3" type="ORF">theurythT_16480</name>
</gene>
<dbReference type="SUPFAM" id="SSF109604">
    <property type="entry name" value="HD-domain/PDEase-like"/>
    <property type="match status" value="1"/>
</dbReference>
<dbReference type="EMBL" id="BSSU01000007">
    <property type="protein sequence ID" value="GLX82196.1"/>
    <property type="molecule type" value="Genomic_DNA"/>
</dbReference>